<feature type="chain" id="PRO_5035384894" evidence="3">
    <location>
        <begin position="24"/>
        <end position="521"/>
    </location>
</feature>
<name>A0A7I8WZ12_BURXY</name>
<evidence type="ECO:0000256" key="2">
    <source>
        <dbReference type="SAM" id="Phobius"/>
    </source>
</evidence>
<gene>
    <name evidence="4" type="ORF">BXYJ_LOCUS5368</name>
</gene>
<dbReference type="Proteomes" id="UP000582659">
    <property type="component" value="Unassembled WGS sequence"/>
</dbReference>
<comment type="caution">
    <text evidence="4">The sequence shown here is derived from an EMBL/GenBank/DDBJ whole genome shotgun (WGS) entry which is preliminary data.</text>
</comment>
<keyword evidence="3" id="KW-0732">Signal</keyword>
<dbReference type="EMBL" id="CAJFCV020000002">
    <property type="protein sequence ID" value="CAG9102258.1"/>
    <property type="molecule type" value="Genomic_DNA"/>
</dbReference>
<accession>A0A7I8WZ12</accession>
<feature type="compositionally biased region" description="Low complexity" evidence="1">
    <location>
        <begin position="378"/>
        <end position="391"/>
    </location>
</feature>
<feature type="region of interest" description="Disordered" evidence="1">
    <location>
        <begin position="345"/>
        <end position="416"/>
    </location>
</feature>
<dbReference type="Proteomes" id="UP000659654">
    <property type="component" value="Unassembled WGS sequence"/>
</dbReference>
<evidence type="ECO:0000313" key="4">
    <source>
        <dbReference type="EMBL" id="CAD5217975.1"/>
    </source>
</evidence>
<proteinExistence type="predicted"/>
<feature type="transmembrane region" description="Helical" evidence="2">
    <location>
        <begin position="426"/>
        <end position="448"/>
    </location>
</feature>
<sequence>MRRSPIFLVFLLLPLLDAQVTDAGVNNATAPDAPVTDAGVNNATAPNAPVTDAPGTEAQVPDDPEQVSAEKLRENFCPHCKPIQTGDFKRFWVIHHKANDTFEYLAQTHLDQPMNEGAPIKLKEFGADLLYPVFSDGQFQPYLVEINDKRQLKLLQIPDANGTVKIQPANGTSQNEGKYYCGHSEKHATLNREKMFFLGGNLILNKDTAVDVSTLCDQEVVKTNPKNISGLGEGGVDDSWISDCFKAVHGRGSCALNIDGKNKTHYALQCEVLYMRNDLIVHSRCTYANGKRCAFFIHDSLTGTNWHIPDDIQFSGSLVPGFHNIRYLVPLIELDDPFFSNGRRFQHSNTTATSAGPAPAPSGGTAITANPTATSVRPTKTTAKTTTTTTKAPEKPAENEPDDEDSDDDEDYVEKAPSMAKRREVIGGYIVIALIIMSVSVTFCYASLFVLSANTQPDVAMEPENHEMCYNVGNAVYTIVAAIFQKYPFCSTAAACYAVIINVMLASLRWTQYKRKKRNGG</sequence>
<keyword evidence="2" id="KW-0472">Membrane</keyword>
<feature type="transmembrane region" description="Helical" evidence="2">
    <location>
        <begin position="491"/>
        <end position="508"/>
    </location>
</feature>
<feature type="compositionally biased region" description="Acidic residues" evidence="1">
    <location>
        <begin position="399"/>
        <end position="412"/>
    </location>
</feature>
<feature type="compositionally biased region" description="Low complexity" evidence="1">
    <location>
        <begin position="348"/>
        <end position="369"/>
    </location>
</feature>
<evidence type="ECO:0000256" key="1">
    <source>
        <dbReference type="SAM" id="MobiDB-lite"/>
    </source>
</evidence>
<protein>
    <submittedName>
        <fullName evidence="4">(pine wood nematode) hypothetical protein</fullName>
    </submittedName>
</protein>
<feature type="region of interest" description="Disordered" evidence="1">
    <location>
        <begin position="31"/>
        <end position="62"/>
    </location>
</feature>
<keyword evidence="2" id="KW-1133">Transmembrane helix</keyword>
<feature type="signal peptide" evidence="3">
    <location>
        <begin position="1"/>
        <end position="23"/>
    </location>
</feature>
<keyword evidence="5" id="KW-1185">Reference proteome</keyword>
<dbReference type="AlphaFoldDB" id="A0A7I8WZ12"/>
<dbReference type="EMBL" id="CAJFDI010000002">
    <property type="protein sequence ID" value="CAD5217975.1"/>
    <property type="molecule type" value="Genomic_DNA"/>
</dbReference>
<evidence type="ECO:0000256" key="3">
    <source>
        <dbReference type="SAM" id="SignalP"/>
    </source>
</evidence>
<dbReference type="OrthoDB" id="10652119at2759"/>
<keyword evidence="2" id="KW-0812">Transmembrane</keyword>
<evidence type="ECO:0000313" key="5">
    <source>
        <dbReference type="Proteomes" id="UP000659654"/>
    </source>
</evidence>
<feature type="transmembrane region" description="Helical" evidence="2">
    <location>
        <begin position="468"/>
        <end position="485"/>
    </location>
</feature>
<organism evidence="4 5">
    <name type="scientific">Bursaphelenchus xylophilus</name>
    <name type="common">Pinewood nematode worm</name>
    <name type="synonym">Aphelenchoides xylophilus</name>
    <dbReference type="NCBI Taxonomy" id="6326"/>
    <lineage>
        <taxon>Eukaryota</taxon>
        <taxon>Metazoa</taxon>
        <taxon>Ecdysozoa</taxon>
        <taxon>Nematoda</taxon>
        <taxon>Chromadorea</taxon>
        <taxon>Rhabditida</taxon>
        <taxon>Tylenchina</taxon>
        <taxon>Tylenchomorpha</taxon>
        <taxon>Aphelenchoidea</taxon>
        <taxon>Aphelenchoididae</taxon>
        <taxon>Bursaphelenchus</taxon>
    </lineage>
</organism>
<reference evidence="4" key="1">
    <citation type="submission" date="2020-09" db="EMBL/GenBank/DDBJ databases">
        <authorList>
            <person name="Kikuchi T."/>
        </authorList>
    </citation>
    <scope>NUCLEOTIDE SEQUENCE</scope>
    <source>
        <strain evidence="4">Ka4C1</strain>
    </source>
</reference>